<reference evidence="1" key="1">
    <citation type="submission" date="2023-11" db="EMBL/GenBank/DDBJ databases">
        <authorList>
            <person name="Poullet M."/>
        </authorList>
    </citation>
    <scope>NUCLEOTIDE SEQUENCE</scope>
    <source>
        <strain evidence="1">E1834</strain>
    </source>
</reference>
<proteinExistence type="predicted"/>
<name>A0ACB0ZW01_MELEN</name>
<protein>
    <submittedName>
        <fullName evidence="1">Uncharacterized protein</fullName>
    </submittedName>
</protein>
<evidence type="ECO:0000313" key="1">
    <source>
        <dbReference type="EMBL" id="CAK5083139.1"/>
    </source>
</evidence>
<sequence length="105" mass="11758">MQNPENISNPHQSLYEDLFSKLNPMGKDEIDSTSIAAFLRTAKDVNTAQLSQIWKAACKSSGFVKRGFLNKLGIFMCFKVFCLKFKCTFAPLQILSKDLMSILGS</sequence>
<dbReference type="EMBL" id="CAVMJV010000049">
    <property type="protein sequence ID" value="CAK5083139.1"/>
    <property type="molecule type" value="Genomic_DNA"/>
</dbReference>
<dbReference type="Proteomes" id="UP001497535">
    <property type="component" value="Unassembled WGS sequence"/>
</dbReference>
<keyword evidence="2" id="KW-1185">Reference proteome</keyword>
<gene>
    <name evidence="1" type="ORF">MENTE1834_LOCUS30453</name>
</gene>
<comment type="caution">
    <text evidence="1">The sequence shown here is derived from an EMBL/GenBank/DDBJ whole genome shotgun (WGS) entry which is preliminary data.</text>
</comment>
<evidence type="ECO:0000313" key="2">
    <source>
        <dbReference type="Proteomes" id="UP001497535"/>
    </source>
</evidence>
<accession>A0ACB0ZW01</accession>
<organism evidence="1 2">
    <name type="scientific">Meloidogyne enterolobii</name>
    <name type="common">Root-knot nematode worm</name>
    <name type="synonym">Meloidogyne mayaguensis</name>
    <dbReference type="NCBI Taxonomy" id="390850"/>
    <lineage>
        <taxon>Eukaryota</taxon>
        <taxon>Metazoa</taxon>
        <taxon>Ecdysozoa</taxon>
        <taxon>Nematoda</taxon>
        <taxon>Chromadorea</taxon>
        <taxon>Rhabditida</taxon>
        <taxon>Tylenchina</taxon>
        <taxon>Tylenchomorpha</taxon>
        <taxon>Tylenchoidea</taxon>
        <taxon>Meloidogynidae</taxon>
        <taxon>Meloidogyninae</taxon>
        <taxon>Meloidogyne</taxon>
    </lineage>
</organism>